<sequence>MELSRIELLLEKYFDAETSLIEEKELHDYFCSQDIAPHLFQYRSIFGYLAAAKTDKFTKSLPKLKEFSSEKGLRKLNFYAISVAASVVVMIGIGSYIFYSSQVVKNTNELGTYNDPKVALAATQKALSLLSSNVNVGIKTVHYIGEYQVTKNKIFRKAENNSEGL</sequence>
<evidence type="ECO:0000256" key="1">
    <source>
        <dbReference type="SAM" id="Phobius"/>
    </source>
</evidence>
<keyword evidence="3" id="KW-1185">Reference proteome</keyword>
<reference evidence="3" key="1">
    <citation type="submission" date="2016-11" db="EMBL/GenBank/DDBJ databases">
        <authorList>
            <person name="Varghese N."/>
            <person name="Submissions S."/>
        </authorList>
    </citation>
    <scope>NUCLEOTIDE SEQUENCE [LARGE SCALE GENOMIC DNA]</scope>
    <source>
        <strain evidence="3">DSM 17659</strain>
    </source>
</reference>
<protein>
    <submittedName>
        <fullName evidence="2">Uncharacterized protein</fullName>
    </submittedName>
</protein>
<evidence type="ECO:0000313" key="2">
    <source>
        <dbReference type="EMBL" id="SHG04797.1"/>
    </source>
</evidence>
<name>A0A1M5GM62_9FLAO</name>
<dbReference type="Proteomes" id="UP000184020">
    <property type="component" value="Unassembled WGS sequence"/>
</dbReference>
<dbReference type="AlphaFoldDB" id="A0A1M5GM62"/>
<organism evidence="2 3">
    <name type="scientific">Flavobacterium micromati</name>
    <dbReference type="NCBI Taxonomy" id="229205"/>
    <lineage>
        <taxon>Bacteria</taxon>
        <taxon>Pseudomonadati</taxon>
        <taxon>Bacteroidota</taxon>
        <taxon>Flavobacteriia</taxon>
        <taxon>Flavobacteriales</taxon>
        <taxon>Flavobacteriaceae</taxon>
        <taxon>Flavobacterium</taxon>
    </lineage>
</organism>
<dbReference type="EMBL" id="FQWF01000002">
    <property type="protein sequence ID" value="SHG04797.1"/>
    <property type="molecule type" value="Genomic_DNA"/>
</dbReference>
<dbReference type="STRING" id="229205.SAMN05444372_10259"/>
<keyword evidence="1" id="KW-0812">Transmembrane</keyword>
<gene>
    <name evidence="2" type="ORF">SAMN05444372_10259</name>
</gene>
<dbReference type="OrthoDB" id="1098521at2"/>
<feature type="transmembrane region" description="Helical" evidence="1">
    <location>
        <begin position="76"/>
        <end position="99"/>
    </location>
</feature>
<keyword evidence="1" id="KW-1133">Transmembrane helix</keyword>
<keyword evidence="1" id="KW-0472">Membrane</keyword>
<dbReference type="RefSeq" id="WP_073016856.1">
    <property type="nucleotide sequence ID" value="NZ_FQWF01000002.1"/>
</dbReference>
<evidence type="ECO:0000313" key="3">
    <source>
        <dbReference type="Proteomes" id="UP000184020"/>
    </source>
</evidence>
<proteinExistence type="predicted"/>
<accession>A0A1M5GM62</accession>